<dbReference type="PROSITE" id="PS51866">
    <property type="entry name" value="MOP"/>
    <property type="match status" value="1"/>
</dbReference>
<accession>A0ABU0ITL0</accession>
<dbReference type="InterPro" id="IPR000847">
    <property type="entry name" value="LysR_HTH_N"/>
</dbReference>
<sequence length="265" mass="26809">MDGRLTASLVLKRGAAARVGLERAALLEAIADTGSLAAAARQLGLSYKGAWDAVQVLNNLFDAPLVEAAPGGRSGGAAALTPRGRAVIAGFRRVEAEIAAALARLETGLAGAPDDDLGAFWSLGLKTSARNALRGTVTAVRADAVSGEVDLALGQGAAITAILTRRSIDDLALTPGRAAIALIKSGFVILGAFRTGPSGSNRIAGIVASRDDGSEASEIALDIGGGKTLIAALPRNLARQAPQTIAVGDRVTAWIDPAHVILAVE</sequence>
<dbReference type="PIRSF" id="PIRSF005763">
    <property type="entry name" value="Txn_reg_ModE"/>
    <property type="match status" value="1"/>
</dbReference>
<dbReference type="Pfam" id="PF00126">
    <property type="entry name" value="HTH_1"/>
    <property type="match status" value="1"/>
</dbReference>
<dbReference type="PANTHER" id="PTHR30432:SF1">
    <property type="entry name" value="DNA-BINDING TRANSCRIPTIONAL DUAL REGULATOR MODE"/>
    <property type="match status" value="1"/>
</dbReference>
<evidence type="ECO:0000256" key="4">
    <source>
        <dbReference type="ARBA" id="ARBA00022737"/>
    </source>
</evidence>
<dbReference type="PANTHER" id="PTHR30432">
    <property type="entry name" value="TRANSCRIPTIONAL REGULATOR MODE"/>
    <property type="match status" value="1"/>
</dbReference>
<proteinExistence type="inferred from homology"/>
<dbReference type="InterPro" id="IPR005116">
    <property type="entry name" value="Transp-assoc_OB_typ1"/>
</dbReference>
<dbReference type="InterPro" id="IPR016462">
    <property type="entry name" value="ModE"/>
</dbReference>
<protein>
    <submittedName>
        <fullName evidence="7">Molybdate transport system regulatory protein</fullName>
    </submittedName>
</protein>
<dbReference type="Gene3D" id="1.10.10.10">
    <property type="entry name" value="Winged helix-like DNA-binding domain superfamily/Winged helix DNA-binding domain"/>
    <property type="match status" value="1"/>
</dbReference>
<dbReference type="InterPro" id="IPR036390">
    <property type="entry name" value="WH_DNA-bd_sf"/>
</dbReference>
<dbReference type="SUPFAM" id="SSF46785">
    <property type="entry name" value="Winged helix' DNA-binding domain"/>
    <property type="match status" value="1"/>
</dbReference>
<dbReference type="RefSeq" id="WP_307350569.1">
    <property type="nucleotide sequence ID" value="NZ_JAUSVS010000006.1"/>
</dbReference>
<reference evidence="7 8" key="1">
    <citation type="submission" date="2023-07" db="EMBL/GenBank/DDBJ databases">
        <title>Genomic Encyclopedia of Type Strains, Phase IV (KMG-IV): sequencing the most valuable type-strain genomes for metagenomic binning, comparative biology and taxonomic classification.</title>
        <authorList>
            <person name="Goeker M."/>
        </authorList>
    </citation>
    <scope>NUCLEOTIDE SEQUENCE [LARGE SCALE GENOMIC DNA]</scope>
    <source>
        <strain evidence="7 8">DSM 18695</strain>
    </source>
</reference>
<dbReference type="InterPro" id="IPR004606">
    <property type="entry name" value="Mop_domain"/>
</dbReference>
<gene>
    <name evidence="7" type="ORF">QO010_003126</name>
</gene>
<evidence type="ECO:0000256" key="5">
    <source>
        <dbReference type="PIRNR" id="PIRNR005763"/>
    </source>
</evidence>
<comment type="caution">
    <text evidence="7">The sequence shown here is derived from an EMBL/GenBank/DDBJ whole genome shotgun (WGS) entry which is preliminary data.</text>
</comment>
<dbReference type="InterPro" id="IPR008995">
    <property type="entry name" value="Mo/tungstate-bd_C_term_dom"/>
</dbReference>
<dbReference type="NCBIfam" id="TIGR00638">
    <property type="entry name" value="Mop"/>
    <property type="match status" value="1"/>
</dbReference>
<comment type="similarity">
    <text evidence="1 5">Belongs to the ModE family.</text>
</comment>
<dbReference type="Proteomes" id="UP001228905">
    <property type="component" value="Unassembled WGS sequence"/>
</dbReference>
<evidence type="ECO:0000313" key="7">
    <source>
        <dbReference type="EMBL" id="MDQ0465339.1"/>
    </source>
</evidence>
<name>A0ABU0ITL0_9CAUL</name>
<keyword evidence="2 5" id="KW-0813">Transport</keyword>
<evidence type="ECO:0000256" key="3">
    <source>
        <dbReference type="ARBA" id="ARBA00022505"/>
    </source>
</evidence>
<dbReference type="EMBL" id="JAUSVS010000006">
    <property type="protein sequence ID" value="MDQ0465339.1"/>
    <property type="molecule type" value="Genomic_DNA"/>
</dbReference>
<keyword evidence="8" id="KW-1185">Reference proteome</keyword>
<feature type="domain" description="Mop" evidence="6">
    <location>
        <begin position="126"/>
        <end position="192"/>
    </location>
</feature>
<keyword evidence="3 5" id="KW-0500">Molybdenum</keyword>
<dbReference type="Gene3D" id="2.40.50.100">
    <property type="match status" value="2"/>
</dbReference>
<dbReference type="InterPro" id="IPR051815">
    <property type="entry name" value="Molybdate_resp_trans_reg"/>
</dbReference>
<evidence type="ECO:0000259" key="6">
    <source>
        <dbReference type="PROSITE" id="PS51866"/>
    </source>
</evidence>
<evidence type="ECO:0000313" key="8">
    <source>
        <dbReference type="Proteomes" id="UP001228905"/>
    </source>
</evidence>
<keyword evidence="4" id="KW-0677">Repeat</keyword>
<dbReference type="InterPro" id="IPR036388">
    <property type="entry name" value="WH-like_DNA-bd_sf"/>
</dbReference>
<dbReference type="Pfam" id="PF03459">
    <property type="entry name" value="TOBE"/>
    <property type="match status" value="2"/>
</dbReference>
<evidence type="ECO:0000256" key="2">
    <source>
        <dbReference type="ARBA" id="ARBA00022448"/>
    </source>
</evidence>
<dbReference type="SUPFAM" id="SSF50331">
    <property type="entry name" value="MOP-like"/>
    <property type="match status" value="2"/>
</dbReference>
<organism evidence="7 8">
    <name type="scientific">Caulobacter ginsengisoli</name>
    <dbReference type="NCBI Taxonomy" id="400775"/>
    <lineage>
        <taxon>Bacteria</taxon>
        <taxon>Pseudomonadati</taxon>
        <taxon>Pseudomonadota</taxon>
        <taxon>Alphaproteobacteria</taxon>
        <taxon>Caulobacterales</taxon>
        <taxon>Caulobacteraceae</taxon>
        <taxon>Caulobacter</taxon>
    </lineage>
</organism>
<evidence type="ECO:0000256" key="1">
    <source>
        <dbReference type="ARBA" id="ARBA00008110"/>
    </source>
</evidence>